<protein>
    <recommendedName>
        <fullName evidence="8">AAA+ ATPase domain-containing protein</fullName>
    </recommendedName>
</protein>
<keyword evidence="6" id="KW-0067">ATP-binding</keyword>
<dbReference type="Gene3D" id="6.10.280.40">
    <property type="match status" value="1"/>
</dbReference>
<comment type="cofactor">
    <cofactor evidence="1">
        <name>Mg(2+)</name>
        <dbReference type="ChEBI" id="CHEBI:18420"/>
    </cofactor>
</comment>
<dbReference type="InterPro" id="IPR003960">
    <property type="entry name" value="ATPase_AAA_CS"/>
</dbReference>
<dbReference type="EMBL" id="AYRZ02000007">
    <property type="protein sequence ID" value="PHT76640.1"/>
    <property type="molecule type" value="Genomic_DNA"/>
</dbReference>
<evidence type="ECO:0000256" key="7">
    <source>
        <dbReference type="SAM" id="MobiDB-lite"/>
    </source>
</evidence>
<dbReference type="GO" id="GO:0005524">
    <property type="term" value="F:ATP binding"/>
    <property type="evidence" value="ECO:0007669"/>
    <property type="project" value="UniProtKB-KW"/>
</dbReference>
<comment type="similarity">
    <text evidence="2">Belongs to the AAA ATPase family. BCS1 subfamily.</text>
</comment>
<gene>
    <name evidence="9" type="ORF">T459_20162</name>
</gene>
<dbReference type="Pfam" id="PF14363">
    <property type="entry name" value="AAA_assoc"/>
    <property type="match status" value="1"/>
</dbReference>
<keyword evidence="4" id="KW-0460">Magnesium</keyword>
<dbReference type="InterPro" id="IPR025753">
    <property type="entry name" value="AAA_N_dom"/>
</dbReference>
<reference evidence="9 10" key="1">
    <citation type="journal article" date="2014" name="Nat. Genet.">
        <title>Genome sequence of the hot pepper provides insights into the evolution of pungency in Capsicum species.</title>
        <authorList>
            <person name="Kim S."/>
            <person name="Park M."/>
            <person name="Yeom S.I."/>
            <person name="Kim Y.M."/>
            <person name="Lee J.M."/>
            <person name="Lee H.A."/>
            <person name="Seo E."/>
            <person name="Choi J."/>
            <person name="Cheong K."/>
            <person name="Kim K.T."/>
            <person name="Jung K."/>
            <person name="Lee G.W."/>
            <person name="Oh S.K."/>
            <person name="Bae C."/>
            <person name="Kim S.B."/>
            <person name="Lee H.Y."/>
            <person name="Kim S.Y."/>
            <person name="Kim M.S."/>
            <person name="Kang B.C."/>
            <person name="Jo Y.D."/>
            <person name="Yang H.B."/>
            <person name="Jeong H.J."/>
            <person name="Kang W.H."/>
            <person name="Kwon J.K."/>
            <person name="Shin C."/>
            <person name="Lim J.Y."/>
            <person name="Park J.H."/>
            <person name="Huh J.H."/>
            <person name="Kim J.S."/>
            <person name="Kim B.D."/>
            <person name="Cohen O."/>
            <person name="Paran I."/>
            <person name="Suh M.C."/>
            <person name="Lee S.B."/>
            <person name="Kim Y.K."/>
            <person name="Shin Y."/>
            <person name="Noh S.J."/>
            <person name="Park J."/>
            <person name="Seo Y.S."/>
            <person name="Kwon S.Y."/>
            <person name="Kim H.A."/>
            <person name="Park J.M."/>
            <person name="Kim H.J."/>
            <person name="Choi S.B."/>
            <person name="Bosland P.W."/>
            <person name="Reeves G."/>
            <person name="Jo S.H."/>
            <person name="Lee B.W."/>
            <person name="Cho H.T."/>
            <person name="Choi H.S."/>
            <person name="Lee M.S."/>
            <person name="Yu Y."/>
            <person name="Do Choi Y."/>
            <person name="Park B.S."/>
            <person name="van Deynze A."/>
            <person name="Ashrafi H."/>
            <person name="Hill T."/>
            <person name="Kim W.T."/>
            <person name="Pai H.S."/>
            <person name="Ahn H.K."/>
            <person name="Yeam I."/>
            <person name="Giovannoni J.J."/>
            <person name="Rose J.K."/>
            <person name="Sorensen I."/>
            <person name="Lee S.J."/>
            <person name="Kim R.W."/>
            <person name="Choi I.Y."/>
            <person name="Choi B.S."/>
            <person name="Lim J.S."/>
            <person name="Lee Y.H."/>
            <person name="Choi D."/>
        </authorList>
    </citation>
    <scope>NUCLEOTIDE SEQUENCE [LARGE SCALE GENOMIC DNA]</scope>
    <source>
        <strain evidence="10">cv. CM334</strain>
    </source>
</reference>
<keyword evidence="3" id="KW-0378">Hydrolase</keyword>
<dbReference type="PROSITE" id="PS00674">
    <property type="entry name" value="AAA"/>
    <property type="match status" value="1"/>
</dbReference>
<feature type="compositionally biased region" description="Basic residues" evidence="7">
    <location>
        <begin position="479"/>
        <end position="497"/>
    </location>
</feature>
<dbReference type="PANTHER" id="PTHR23070">
    <property type="entry name" value="BCS1 AAA-TYPE ATPASE"/>
    <property type="match status" value="1"/>
</dbReference>
<evidence type="ECO:0000256" key="3">
    <source>
        <dbReference type="ARBA" id="ARBA00022801"/>
    </source>
</evidence>
<feature type="region of interest" description="Disordered" evidence="7">
    <location>
        <begin position="458"/>
        <end position="497"/>
    </location>
</feature>
<dbReference type="InterPro" id="IPR003959">
    <property type="entry name" value="ATPase_AAA_core"/>
</dbReference>
<proteinExistence type="inferred from homology"/>
<keyword evidence="10" id="KW-1185">Reference proteome</keyword>
<dbReference type="STRING" id="4072.A0A1U8HBE0"/>
<dbReference type="Pfam" id="PF00004">
    <property type="entry name" value="AAA"/>
    <property type="match status" value="1"/>
</dbReference>
<feature type="domain" description="AAA+ ATPase" evidence="8">
    <location>
        <begin position="251"/>
        <end position="387"/>
    </location>
</feature>
<dbReference type="GO" id="GO:0016887">
    <property type="term" value="F:ATP hydrolysis activity"/>
    <property type="evidence" value="ECO:0007669"/>
    <property type="project" value="InterPro"/>
</dbReference>
<evidence type="ECO:0000313" key="10">
    <source>
        <dbReference type="Proteomes" id="UP000222542"/>
    </source>
</evidence>
<dbReference type="CDD" id="cd19510">
    <property type="entry name" value="RecA-like_BCS1"/>
    <property type="match status" value="1"/>
</dbReference>
<evidence type="ECO:0000313" key="9">
    <source>
        <dbReference type="EMBL" id="PHT76640.1"/>
    </source>
</evidence>
<dbReference type="InterPro" id="IPR050747">
    <property type="entry name" value="Mitochondrial_chaperone_BCS1"/>
</dbReference>
<sequence>MFSLSKMPSTTSVLSAYTTLTASAVLLRTLVSEVQNMTNQLIPKNLQDKILSKVGIFMGNYSSQMTLIIEENNGLTPNEIFEASKFYLSTIVNHPSLQRVKISKAEKERKFSVNISKDEKLIDTFEGVELIWELKIVESQKTNSDDGYLSLEKVEQIWYELSFLKSNREMVLKTYLPFILERSKAIKEENKVIKLSPLGSYGWQSDVNVNLDHPSTFDTLAMDPQLKQKLMDDLERFVRRRDYYRRVGKAWKRGYLLYGPPGTGKSSLIAAMANYLKFDIYDMELTSVHANSDFRTMLASTKNRSIIVIEDIDCTIELQNRDDGSHNYKDSESQVTLSGLLNFIDGLWSCCGDERIIVFTTNFKERLDPALIRPGRMDMHIHMSYCTPSGFKILASNYLGIKNHWKFGEIEELITEVNVTPAEIAEELMKSDHADIALDELSSFLNKKKEDCKSKIVVENEADKKGDEMNKEQTDAKDMRKRKGNSRRGGRSRRKIF</sequence>
<dbReference type="Pfam" id="PF25568">
    <property type="entry name" value="AAA_lid_At3g28540"/>
    <property type="match status" value="1"/>
</dbReference>
<evidence type="ECO:0000256" key="4">
    <source>
        <dbReference type="ARBA" id="ARBA00022842"/>
    </source>
</evidence>
<feature type="compositionally biased region" description="Basic and acidic residues" evidence="7">
    <location>
        <begin position="458"/>
        <end position="478"/>
    </location>
</feature>
<comment type="catalytic activity">
    <reaction evidence="5">
        <text>ATP + H2O = ADP + phosphate + H(+)</text>
        <dbReference type="Rhea" id="RHEA:13065"/>
        <dbReference type="ChEBI" id="CHEBI:15377"/>
        <dbReference type="ChEBI" id="CHEBI:15378"/>
        <dbReference type="ChEBI" id="CHEBI:30616"/>
        <dbReference type="ChEBI" id="CHEBI:43474"/>
        <dbReference type="ChEBI" id="CHEBI:456216"/>
    </reaction>
</comment>
<dbReference type="InterPro" id="IPR027417">
    <property type="entry name" value="P-loop_NTPase"/>
</dbReference>
<keyword evidence="6" id="KW-0547">Nucleotide-binding</keyword>
<organism evidence="9 10">
    <name type="scientific">Capsicum annuum</name>
    <name type="common">Capsicum pepper</name>
    <dbReference type="NCBI Taxonomy" id="4072"/>
    <lineage>
        <taxon>Eukaryota</taxon>
        <taxon>Viridiplantae</taxon>
        <taxon>Streptophyta</taxon>
        <taxon>Embryophyta</taxon>
        <taxon>Tracheophyta</taxon>
        <taxon>Spermatophyta</taxon>
        <taxon>Magnoliopsida</taxon>
        <taxon>eudicotyledons</taxon>
        <taxon>Gunneridae</taxon>
        <taxon>Pentapetalae</taxon>
        <taxon>asterids</taxon>
        <taxon>lamiids</taxon>
        <taxon>Solanales</taxon>
        <taxon>Solanaceae</taxon>
        <taxon>Solanoideae</taxon>
        <taxon>Capsiceae</taxon>
        <taxon>Capsicum</taxon>
    </lineage>
</organism>
<evidence type="ECO:0000256" key="2">
    <source>
        <dbReference type="ARBA" id="ARBA00007448"/>
    </source>
</evidence>
<evidence type="ECO:0000256" key="1">
    <source>
        <dbReference type="ARBA" id="ARBA00001946"/>
    </source>
</evidence>
<evidence type="ECO:0000259" key="8">
    <source>
        <dbReference type="SMART" id="SM00382"/>
    </source>
</evidence>
<dbReference type="SUPFAM" id="SSF52540">
    <property type="entry name" value="P-loop containing nucleoside triphosphate hydrolases"/>
    <property type="match status" value="1"/>
</dbReference>
<dbReference type="Gene3D" id="3.40.50.300">
    <property type="entry name" value="P-loop containing nucleotide triphosphate hydrolases"/>
    <property type="match status" value="1"/>
</dbReference>
<dbReference type="SMR" id="A0A1U8HBE0"/>
<reference evidence="9 10" key="2">
    <citation type="journal article" date="2017" name="Genome Biol.">
        <title>New reference genome sequences of hot pepper reveal the massive evolution of plant disease-resistance genes by retroduplication.</title>
        <authorList>
            <person name="Kim S."/>
            <person name="Park J."/>
            <person name="Yeom S.I."/>
            <person name="Kim Y.M."/>
            <person name="Seo E."/>
            <person name="Kim K.T."/>
            <person name="Kim M.S."/>
            <person name="Lee J.M."/>
            <person name="Cheong K."/>
            <person name="Shin H.S."/>
            <person name="Kim S.B."/>
            <person name="Han K."/>
            <person name="Lee J."/>
            <person name="Park M."/>
            <person name="Lee H.A."/>
            <person name="Lee H.Y."/>
            <person name="Lee Y."/>
            <person name="Oh S."/>
            <person name="Lee J.H."/>
            <person name="Choi E."/>
            <person name="Choi E."/>
            <person name="Lee S.E."/>
            <person name="Jeon J."/>
            <person name="Kim H."/>
            <person name="Choi G."/>
            <person name="Song H."/>
            <person name="Lee J."/>
            <person name="Lee S.C."/>
            <person name="Kwon J.K."/>
            <person name="Lee H.Y."/>
            <person name="Koo N."/>
            <person name="Hong Y."/>
            <person name="Kim R.W."/>
            <person name="Kang W.H."/>
            <person name="Huh J.H."/>
            <person name="Kang B.C."/>
            <person name="Yang T.J."/>
            <person name="Lee Y.H."/>
            <person name="Bennetzen J.L."/>
            <person name="Choi D."/>
        </authorList>
    </citation>
    <scope>NUCLEOTIDE SEQUENCE [LARGE SCALE GENOMIC DNA]</scope>
    <source>
        <strain evidence="10">cv. CM334</strain>
    </source>
</reference>
<dbReference type="InterPro" id="IPR058017">
    <property type="entry name" value="At3g28540-like_C"/>
</dbReference>
<dbReference type="AlphaFoldDB" id="A0A1U8HBE0"/>
<dbReference type="InterPro" id="IPR003593">
    <property type="entry name" value="AAA+_ATPase"/>
</dbReference>
<dbReference type="OMA" id="YLNINTH"/>
<dbReference type="Gramene" id="PHT76640">
    <property type="protein sequence ID" value="PHT76640"/>
    <property type="gene ID" value="T459_20162"/>
</dbReference>
<dbReference type="SMART" id="SM00382">
    <property type="entry name" value="AAA"/>
    <property type="match status" value="1"/>
</dbReference>
<evidence type="ECO:0000256" key="5">
    <source>
        <dbReference type="ARBA" id="ARBA00049360"/>
    </source>
</evidence>
<dbReference type="GO" id="GO:0006950">
    <property type="term" value="P:response to stress"/>
    <property type="evidence" value="ECO:0007669"/>
    <property type="project" value="UniProtKB-ARBA"/>
</dbReference>
<evidence type="ECO:0000256" key="6">
    <source>
        <dbReference type="RuleBase" id="RU003651"/>
    </source>
</evidence>
<dbReference type="Proteomes" id="UP000222542">
    <property type="component" value="Unassembled WGS sequence"/>
</dbReference>
<comment type="caution">
    <text evidence="9">The sequence shown here is derived from an EMBL/GenBank/DDBJ whole genome shotgun (WGS) entry which is preliminary data.</text>
</comment>
<accession>A0A1U8HBE0</accession>
<name>A0A1U8HBE0_CAPAN</name>